<dbReference type="AlphaFoldDB" id="A0A0P8BTP1"/>
<accession>A0A0P8BTP1</accession>
<gene>
    <name evidence="2" type="ORF">HLUCCA11_02960</name>
</gene>
<feature type="transmembrane region" description="Helical" evidence="1">
    <location>
        <begin position="41"/>
        <end position="62"/>
    </location>
</feature>
<keyword evidence="1" id="KW-1133">Transmembrane helix</keyword>
<dbReference type="EMBL" id="LJZR01000002">
    <property type="protein sequence ID" value="KPQ37416.1"/>
    <property type="molecule type" value="Genomic_DNA"/>
</dbReference>
<protein>
    <recommendedName>
        <fullName evidence="4">DUF3352 domain-containing protein</fullName>
    </recommendedName>
</protein>
<dbReference type="InterPro" id="IPR021787">
    <property type="entry name" value="DUF3352"/>
</dbReference>
<keyword evidence="1" id="KW-0472">Membrane</keyword>
<keyword evidence="1" id="KW-0812">Transmembrane</keyword>
<evidence type="ECO:0000313" key="3">
    <source>
        <dbReference type="Proteomes" id="UP000050465"/>
    </source>
</evidence>
<dbReference type="STRING" id="1666911.HLUCCA11_02960"/>
<name>A0A0P8BTP1_9CYAN</name>
<proteinExistence type="predicted"/>
<evidence type="ECO:0008006" key="4">
    <source>
        <dbReference type="Google" id="ProtNLM"/>
    </source>
</evidence>
<dbReference type="Proteomes" id="UP000050465">
    <property type="component" value="Unassembled WGS sequence"/>
</dbReference>
<sequence>MIDDSTPRFLSMIFADMARSFQPFQTAAFRQPRGIPQKCRVTLAICLSLALGIVAAPMGIAVEAKEVREAREAGEATETGELGYDAEKLAAHRQLVHILPANTPMAIFLSTKQADWDALAQYELFNMAFTTFKAYTAAFEGLEGHEELEGAEGVEGVEEEGLKEPERAINPARLLAALPGVDYETDIRPWIGDQAMIAALPDKTPRSIALTDLDTRMLVVLPVTDGAAIESYLAALETSRPELPEKSTYLGAQLWVWPSRTETFSDQGWGDPNDNWQNLPEVPHEELLNLSQVGSNPTAKQNTPAKQNALGLKALGSDDRFLLPGPEVFEAEPDYNTYEVKGQAIAYVDGYLIFASEPEPLKELLDYGQFDYPRLSDSELFLRSQYATQPGAIARLYSNLSEISKYNLDGTFPAAQFPAPGLPRMPQIPGFPAPSSLSTQLETRLLAANVLKGTSLDIVVYPQTEGIRLQGRVYGNELIRTAETPDLPYADSALSFVPAPTFALSSGRDVAGLWRQIANSLSLNPLTRDFLAQARSTVSLLTGLDLDSELIGWMDREFVLFFFPSSRGAVNSFAPGTGLEIGIAVQTSDRPTAQTALDTLDSLVGDFATSYLSHEWVSEDTLIVTSGAGAMSQLLNATAFEPINQYPTFLNATESLPYPNNGYSYVNTGSTFSLIYSWVTQWLQIAPDEPFFQTVKSYLGTIRGFGSTTSSTDEYWQLDSLVNLAPAETP</sequence>
<evidence type="ECO:0000256" key="1">
    <source>
        <dbReference type="SAM" id="Phobius"/>
    </source>
</evidence>
<evidence type="ECO:0000313" key="2">
    <source>
        <dbReference type="EMBL" id="KPQ37416.1"/>
    </source>
</evidence>
<reference evidence="2 3" key="1">
    <citation type="submission" date="2015-09" db="EMBL/GenBank/DDBJ databases">
        <title>Identification and resolution of microdiversity through metagenomic sequencing of parallel consortia.</title>
        <authorList>
            <person name="Nelson W.C."/>
            <person name="Romine M.F."/>
            <person name="Lindemann S.R."/>
        </authorList>
    </citation>
    <scope>NUCLEOTIDE SEQUENCE [LARGE SCALE GENOMIC DNA]</scope>
    <source>
        <strain evidence="2">Ana</strain>
    </source>
</reference>
<dbReference type="Pfam" id="PF11832">
    <property type="entry name" value="DUF3352"/>
    <property type="match status" value="3"/>
</dbReference>
<organism evidence="2 3">
    <name type="scientific">Phormidesmis priestleyi Ana</name>
    <dbReference type="NCBI Taxonomy" id="1666911"/>
    <lineage>
        <taxon>Bacteria</taxon>
        <taxon>Bacillati</taxon>
        <taxon>Cyanobacteriota</taxon>
        <taxon>Cyanophyceae</taxon>
        <taxon>Leptolyngbyales</taxon>
        <taxon>Leptolyngbyaceae</taxon>
        <taxon>Phormidesmis</taxon>
    </lineage>
</organism>
<comment type="caution">
    <text evidence="2">The sequence shown here is derived from an EMBL/GenBank/DDBJ whole genome shotgun (WGS) entry which is preliminary data.</text>
</comment>